<name>A0A5C3F6U2_9BASI</name>
<evidence type="ECO:0000313" key="3">
    <source>
        <dbReference type="Proteomes" id="UP000323386"/>
    </source>
</evidence>
<proteinExistence type="predicted"/>
<feature type="compositionally biased region" description="Basic and acidic residues" evidence="1">
    <location>
        <begin position="26"/>
        <end position="41"/>
    </location>
</feature>
<keyword evidence="3" id="KW-1185">Reference proteome</keyword>
<evidence type="ECO:0000256" key="1">
    <source>
        <dbReference type="SAM" id="MobiDB-lite"/>
    </source>
</evidence>
<dbReference type="AlphaFoldDB" id="A0A5C3F6U2"/>
<dbReference type="Proteomes" id="UP000323386">
    <property type="component" value="Unassembled WGS sequence"/>
</dbReference>
<evidence type="ECO:0000313" key="2">
    <source>
        <dbReference type="EMBL" id="SPO40188.1"/>
    </source>
</evidence>
<dbReference type="EMBL" id="OOIP01000018">
    <property type="protein sequence ID" value="SPO40188.1"/>
    <property type="molecule type" value="Genomic_DNA"/>
</dbReference>
<organism evidence="2 3">
    <name type="scientific">Pseudozyma flocculosa</name>
    <dbReference type="NCBI Taxonomy" id="84751"/>
    <lineage>
        <taxon>Eukaryota</taxon>
        <taxon>Fungi</taxon>
        <taxon>Dikarya</taxon>
        <taxon>Basidiomycota</taxon>
        <taxon>Ustilaginomycotina</taxon>
        <taxon>Ustilaginomycetes</taxon>
        <taxon>Ustilaginales</taxon>
        <taxon>Ustilaginaceae</taxon>
        <taxon>Pseudozyma</taxon>
    </lineage>
</organism>
<reference evidence="2 3" key="1">
    <citation type="submission" date="2018-03" db="EMBL/GenBank/DDBJ databases">
        <authorList>
            <person name="Guldener U."/>
        </authorList>
    </citation>
    <scope>NUCLEOTIDE SEQUENCE [LARGE SCALE GENOMIC DNA]</scope>
    <source>
        <strain evidence="2 3">DAOM196992</strain>
    </source>
</reference>
<accession>A0A5C3F6U2</accession>
<gene>
    <name evidence="2" type="ORF">PSFLO_05670</name>
</gene>
<sequence length="131" mass="14405">MDALPHRGRGVVPTVPQRNFALEEPVGSKDPTEGSVPQEDRADRYLMNRVCMVATSSSLATGRWHCHVPAYRDGPFARWSERTAVPRLETVPVGKPDVGLQAHAAIAPARCANPWAYRLPLLARHRCTIGS</sequence>
<feature type="region of interest" description="Disordered" evidence="1">
    <location>
        <begin position="1"/>
        <end position="41"/>
    </location>
</feature>
<protein>
    <submittedName>
        <fullName evidence="2">Uncharacterized protein</fullName>
    </submittedName>
</protein>